<feature type="non-terminal residue" evidence="1">
    <location>
        <position position="1"/>
    </location>
</feature>
<evidence type="ECO:0000313" key="1">
    <source>
        <dbReference type="EMBL" id="KAI0037385.1"/>
    </source>
</evidence>
<dbReference type="Proteomes" id="UP000814033">
    <property type="component" value="Unassembled WGS sequence"/>
</dbReference>
<comment type="caution">
    <text evidence="1">The sequence shown here is derived from an EMBL/GenBank/DDBJ whole genome shotgun (WGS) entry which is preliminary data.</text>
</comment>
<gene>
    <name evidence="1" type="ORF">FA95DRAFT_130087</name>
</gene>
<organism evidence="1 2">
    <name type="scientific">Auriscalpium vulgare</name>
    <dbReference type="NCBI Taxonomy" id="40419"/>
    <lineage>
        <taxon>Eukaryota</taxon>
        <taxon>Fungi</taxon>
        <taxon>Dikarya</taxon>
        <taxon>Basidiomycota</taxon>
        <taxon>Agaricomycotina</taxon>
        <taxon>Agaricomycetes</taxon>
        <taxon>Russulales</taxon>
        <taxon>Auriscalpiaceae</taxon>
        <taxon>Auriscalpium</taxon>
    </lineage>
</organism>
<proteinExistence type="predicted"/>
<sequence length="444" mass="46829">STDIQYWDPTRTRWAPDEYQRLDQPIELPDDCHHLLIRARDANNLNGFGMEVLWLERGTPVRGLPVSLVEGGRARALDLSDVDSPPSSSTVASASGPPSDPPANSQPPTRSHSDSQPPTACGGVVDTTVPPSSPLDDNPPSYASTMARRGCGSGAGPSRVPPMIDLRSRQLRRSDSTFYGEPQQRGRAPHRQPQVPPPSRARTASPMETFFTQPDRLPTGRGVKRQVEEDVGEGPSTEPKSKRPRPLAAPAFGAPASAPATPPELRLGTRQRRPTDRAAGIELPLTEQMRTAAGVRAQSSASLIAQKQDAARAYAQSSASLRSAAPRYAAPWSRTPPRAAPAPQAPAFGRPATSGSAFGRPATPAFGASASTAAGFAARARASTASGSAGAAASRAAAGGSAALPPSSMEYVRGVLHEVFYIQDDTEDDTEDETQPAKPKKRHG</sequence>
<reference evidence="1" key="1">
    <citation type="submission" date="2021-02" db="EMBL/GenBank/DDBJ databases">
        <authorList>
            <consortium name="DOE Joint Genome Institute"/>
            <person name="Ahrendt S."/>
            <person name="Looney B.P."/>
            <person name="Miyauchi S."/>
            <person name="Morin E."/>
            <person name="Drula E."/>
            <person name="Courty P.E."/>
            <person name="Chicoki N."/>
            <person name="Fauchery L."/>
            <person name="Kohler A."/>
            <person name="Kuo A."/>
            <person name="Labutti K."/>
            <person name="Pangilinan J."/>
            <person name="Lipzen A."/>
            <person name="Riley R."/>
            <person name="Andreopoulos W."/>
            <person name="He G."/>
            <person name="Johnson J."/>
            <person name="Barry K.W."/>
            <person name="Grigoriev I.V."/>
            <person name="Nagy L."/>
            <person name="Hibbett D."/>
            <person name="Henrissat B."/>
            <person name="Matheny P.B."/>
            <person name="Labbe J."/>
            <person name="Martin F."/>
        </authorList>
    </citation>
    <scope>NUCLEOTIDE SEQUENCE</scope>
    <source>
        <strain evidence="1">FP105234-sp</strain>
    </source>
</reference>
<reference evidence="1" key="2">
    <citation type="journal article" date="2022" name="New Phytol.">
        <title>Evolutionary transition to the ectomycorrhizal habit in the genomes of a hyperdiverse lineage of mushroom-forming fungi.</title>
        <authorList>
            <person name="Looney B."/>
            <person name="Miyauchi S."/>
            <person name="Morin E."/>
            <person name="Drula E."/>
            <person name="Courty P.E."/>
            <person name="Kohler A."/>
            <person name="Kuo A."/>
            <person name="LaButti K."/>
            <person name="Pangilinan J."/>
            <person name="Lipzen A."/>
            <person name="Riley R."/>
            <person name="Andreopoulos W."/>
            <person name="He G."/>
            <person name="Johnson J."/>
            <person name="Nolan M."/>
            <person name="Tritt A."/>
            <person name="Barry K.W."/>
            <person name="Grigoriev I.V."/>
            <person name="Nagy L.G."/>
            <person name="Hibbett D."/>
            <person name="Henrissat B."/>
            <person name="Matheny P.B."/>
            <person name="Labbe J."/>
            <person name="Martin F.M."/>
        </authorList>
    </citation>
    <scope>NUCLEOTIDE SEQUENCE</scope>
    <source>
        <strain evidence="1">FP105234-sp</strain>
    </source>
</reference>
<name>A0ACB8R0F3_9AGAM</name>
<keyword evidence="2" id="KW-1185">Reference proteome</keyword>
<protein>
    <submittedName>
        <fullName evidence="1">Uncharacterized protein</fullName>
    </submittedName>
</protein>
<evidence type="ECO:0000313" key="2">
    <source>
        <dbReference type="Proteomes" id="UP000814033"/>
    </source>
</evidence>
<dbReference type="EMBL" id="MU277008">
    <property type="protein sequence ID" value="KAI0037385.1"/>
    <property type="molecule type" value="Genomic_DNA"/>
</dbReference>
<accession>A0ACB8R0F3</accession>